<evidence type="ECO:0000256" key="2">
    <source>
        <dbReference type="ARBA" id="ARBA00022801"/>
    </source>
</evidence>
<dbReference type="Gene3D" id="3.20.20.80">
    <property type="entry name" value="Glycosidases"/>
    <property type="match status" value="1"/>
</dbReference>
<dbReference type="SUPFAM" id="SSF49785">
    <property type="entry name" value="Galactose-binding domain-like"/>
    <property type="match status" value="1"/>
</dbReference>
<dbReference type="EC" id="3.2.1.8" evidence="6"/>
<dbReference type="PRINTS" id="PR00134">
    <property type="entry name" value="GLHYDRLASE10"/>
</dbReference>
<keyword evidence="1" id="KW-0677">Repeat</keyword>
<dbReference type="Pfam" id="PF02018">
    <property type="entry name" value="CBM_4_9"/>
    <property type="match status" value="1"/>
</dbReference>
<keyword evidence="4 6" id="KW-0326">Glycosidase</keyword>
<sequence>MPTVVPPVTRTKDPRVRRPALLVGAGVLVLVLVVVLAVVLTRDDGAPDDGTAPAPSPSVSTPPAESLTTVLSSGFDEGDEGWAPLGEGVGVQDVQDVTHAGAGSLLVTGRSEPWHGAAVDLSGSVARGQVHTVSAWVRLGLGDAASADDVEDAEVALTLERRVEGEGEGEPLYVHVGAATAGAGGWTQVTGTAEVPDGDGAWRLYVESTSPTADLRVDEVTVQRPAPPVQQDVPALSDVAAFPVGVAVGPQDLGGRPADLLLRHFDQVTAENAMKPVVIQPVEGEFDFGPMDEVVDVAAEHGRTVHGHTLVWHRSTPDWFFEAPDGSPLTDSPQDQALLLERLRAHTQTVRDHLAERYGDANPVRSWDVVNEPLDPEEADGLRRSRWYEVLGPTYVAQAFQVAREVLGPDVVLYVNDYDTDAPDRRRALVRLLLDLQAQGAPVDAVGHQMHASLRTDVDRVATTLDAVAGLGLRQAVTELDVAVSASDERLAAAPTDRLAQQGDQVRALVQVFAARDLEFVGVWGLYDTRSWLRHWPEDRPFEAPLLFDDDLQAKPAFWGFVEAAQGAG</sequence>
<keyword evidence="8" id="KW-1133">Transmembrane helix</keyword>
<comment type="similarity">
    <text evidence="6">Belongs to the glycosyl hydrolase 10 (cellulase F) family.</text>
</comment>
<keyword evidence="3 6" id="KW-0119">Carbohydrate metabolism</keyword>
<accession>A0A3M2J086</accession>
<gene>
    <name evidence="10" type="ORF">EBM89_17405</name>
</gene>
<dbReference type="PANTHER" id="PTHR31490">
    <property type="entry name" value="GLYCOSYL HYDROLASE"/>
    <property type="match status" value="1"/>
</dbReference>
<dbReference type="EMBL" id="RFFI01000125">
    <property type="protein sequence ID" value="RMI04873.1"/>
    <property type="molecule type" value="Genomic_DNA"/>
</dbReference>
<dbReference type="InterPro" id="IPR044846">
    <property type="entry name" value="GH10"/>
</dbReference>
<keyword evidence="8" id="KW-0472">Membrane</keyword>
<evidence type="ECO:0000256" key="7">
    <source>
        <dbReference type="SAM" id="MobiDB-lite"/>
    </source>
</evidence>
<feature type="transmembrane region" description="Helical" evidence="8">
    <location>
        <begin position="20"/>
        <end position="40"/>
    </location>
</feature>
<dbReference type="Proteomes" id="UP000269289">
    <property type="component" value="Unassembled WGS sequence"/>
</dbReference>
<evidence type="ECO:0000256" key="1">
    <source>
        <dbReference type="ARBA" id="ARBA00022737"/>
    </source>
</evidence>
<evidence type="ECO:0000256" key="3">
    <source>
        <dbReference type="ARBA" id="ARBA00023277"/>
    </source>
</evidence>
<keyword evidence="11" id="KW-1185">Reference proteome</keyword>
<dbReference type="InterPro" id="IPR001000">
    <property type="entry name" value="GH10_dom"/>
</dbReference>
<keyword evidence="5 6" id="KW-0624">Polysaccharide degradation</keyword>
<keyword evidence="2 6" id="KW-0378">Hydrolase</keyword>
<dbReference type="PANTHER" id="PTHR31490:SF90">
    <property type="entry name" value="ENDO-1,4-BETA-XYLANASE A"/>
    <property type="match status" value="1"/>
</dbReference>
<comment type="caution">
    <text evidence="10">The sequence shown here is derived from an EMBL/GenBank/DDBJ whole genome shotgun (WGS) entry which is preliminary data.</text>
</comment>
<dbReference type="Gene3D" id="2.60.120.260">
    <property type="entry name" value="Galactose-binding domain-like"/>
    <property type="match status" value="1"/>
</dbReference>
<evidence type="ECO:0000313" key="10">
    <source>
        <dbReference type="EMBL" id="RMI04873.1"/>
    </source>
</evidence>
<dbReference type="SUPFAM" id="SSF51445">
    <property type="entry name" value="(Trans)glycosidases"/>
    <property type="match status" value="1"/>
</dbReference>
<evidence type="ECO:0000256" key="8">
    <source>
        <dbReference type="SAM" id="Phobius"/>
    </source>
</evidence>
<dbReference type="PROSITE" id="PS51760">
    <property type="entry name" value="GH10_2"/>
    <property type="match status" value="1"/>
</dbReference>
<protein>
    <recommendedName>
        <fullName evidence="6">Beta-xylanase</fullName>
        <ecNumber evidence="6">3.2.1.8</ecNumber>
    </recommendedName>
</protein>
<evidence type="ECO:0000256" key="4">
    <source>
        <dbReference type="ARBA" id="ARBA00023295"/>
    </source>
</evidence>
<organism evidence="10 11">
    <name type="scientific">Cellulomonas triticagri</name>
    <dbReference type="NCBI Taxonomy" id="2483352"/>
    <lineage>
        <taxon>Bacteria</taxon>
        <taxon>Bacillati</taxon>
        <taxon>Actinomycetota</taxon>
        <taxon>Actinomycetes</taxon>
        <taxon>Micrococcales</taxon>
        <taxon>Cellulomonadaceae</taxon>
        <taxon>Cellulomonas</taxon>
    </lineage>
</organism>
<evidence type="ECO:0000256" key="6">
    <source>
        <dbReference type="RuleBase" id="RU361174"/>
    </source>
</evidence>
<dbReference type="InterPro" id="IPR017853">
    <property type="entry name" value="GH"/>
</dbReference>
<name>A0A3M2J086_9CELL</name>
<proteinExistence type="inferred from homology"/>
<dbReference type="Pfam" id="PF00331">
    <property type="entry name" value="Glyco_hydro_10"/>
    <property type="match status" value="1"/>
</dbReference>
<reference evidence="10 11" key="1">
    <citation type="submission" date="2018-10" db="EMBL/GenBank/DDBJ databases">
        <title>Isolation, diversity and antifungal activity of actinobacteria from wheat.</title>
        <authorList>
            <person name="Han C."/>
        </authorList>
    </citation>
    <scope>NUCLEOTIDE SEQUENCE [LARGE SCALE GENOMIC DNA]</scope>
    <source>
        <strain evidence="10 11">NEAU-YY56</strain>
    </source>
</reference>
<comment type="catalytic activity">
    <reaction evidence="6">
        <text>Endohydrolysis of (1-&gt;4)-beta-D-xylosidic linkages in xylans.</text>
        <dbReference type="EC" id="3.2.1.8"/>
    </reaction>
</comment>
<dbReference type="GO" id="GO:0031176">
    <property type="term" value="F:endo-1,4-beta-xylanase activity"/>
    <property type="evidence" value="ECO:0007669"/>
    <property type="project" value="UniProtKB-EC"/>
</dbReference>
<evidence type="ECO:0000259" key="9">
    <source>
        <dbReference type="PROSITE" id="PS51760"/>
    </source>
</evidence>
<dbReference type="InterPro" id="IPR008979">
    <property type="entry name" value="Galactose-bd-like_sf"/>
</dbReference>
<dbReference type="AlphaFoldDB" id="A0A3M2J086"/>
<dbReference type="InterPro" id="IPR003305">
    <property type="entry name" value="CenC_carb-bd"/>
</dbReference>
<dbReference type="GO" id="GO:0045493">
    <property type="term" value="P:xylan catabolic process"/>
    <property type="evidence" value="ECO:0007669"/>
    <property type="project" value="UniProtKB-KW"/>
</dbReference>
<keyword evidence="8" id="KW-0812">Transmembrane</keyword>
<dbReference type="SMART" id="SM00633">
    <property type="entry name" value="Glyco_10"/>
    <property type="match status" value="1"/>
</dbReference>
<evidence type="ECO:0000256" key="5">
    <source>
        <dbReference type="ARBA" id="ARBA00023326"/>
    </source>
</evidence>
<feature type="region of interest" description="Disordered" evidence="7">
    <location>
        <begin position="44"/>
        <end position="66"/>
    </location>
</feature>
<evidence type="ECO:0000313" key="11">
    <source>
        <dbReference type="Proteomes" id="UP000269289"/>
    </source>
</evidence>
<feature type="compositionally biased region" description="Low complexity" evidence="7">
    <location>
        <begin position="48"/>
        <end position="64"/>
    </location>
</feature>
<feature type="domain" description="GH10" evidence="9">
    <location>
        <begin position="230"/>
        <end position="564"/>
    </location>
</feature>